<dbReference type="AlphaFoldDB" id="A0A7M2XVU5"/>
<dbReference type="RefSeq" id="WP_193904223.1">
    <property type="nucleotide sequence ID" value="NZ_CP063453.1"/>
</dbReference>
<accession>A0A7M2XVU5</accession>
<keyword evidence="2" id="KW-1185">Reference proteome</keyword>
<geneLocation type="plasmid" evidence="1 2">
    <name>pSID</name>
</geneLocation>
<dbReference type="GeneID" id="86868774"/>
<reference evidence="1 2" key="1">
    <citation type="submission" date="2020-10" db="EMBL/GenBank/DDBJ databases">
        <title>Whole genome sequence of oil-degrading bacteria Rhodococcus pyridinivorans strain 5Ap.</title>
        <authorList>
            <person name="Akhremchuk A.E."/>
            <person name="Valentovich L.N."/>
            <person name="Charniauskaya M.I."/>
            <person name="Bukliarevich H.A."/>
            <person name="Titok M.A."/>
        </authorList>
    </citation>
    <scope>NUCLEOTIDE SEQUENCE [LARGE SCALE GENOMIC DNA]</scope>
    <source>
        <strain evidence="1 2">5Ap</strain>
        <plasmid evidence="1 2">pSID</plasmid>
    </source>
</reference>
<gene>
    <name evidence="1" type="ORF">INP59_26655</name>
</gene>
<evidence type="ECO:0000313" key="2">
    <source>
        <dbReference type="Proteomes" id="UP000593818"/>
    </source>
</evidence>
<evidence type="ECO:0000313" key="1">
    <source>
        <dbReference type="EMBL" id="QOW01957.1"/>
    </source>
</evidence>
<organism evidence="1 2">
    <name type="scientific">Rhodococcus pyridinivorans</name>
    <dbReference type="NCBI Taxonomy" id="103816"/>
    <lineage>
        <taxon>Bacteria</taxon>
        <taxon>Bacillati</taxon>
        <taxon>Actinomycetota</taxon>
        <taxon>Actinomycetes</taxon>
        <taxon>Mycobacteriales</taxon>
        <taxon>Nocardiaceae</taxon>
        <taxon>Rhodococcus</taxon>
    </lineage>
</organism>
<sequence length="133" mass="14336">MTAMAQPHLGERTQIRFHAPQAVVDALATYAERRGLPVSRAVADLLSETAGRPDLVLHGEPMFDFAEVIPSVAHESEGTGTLAIRVPKELVPVLDEFAAEAALRRPDVVASLLAHRVGLGHLMPERSQLLMTG</sequence>
<dbReference type="Proteomes" id="UP000593818">
    <property type="component" value="Plasmid pSID"/>
</dbReference>
<protein>
    <submittedName>
        <fullName evidence="1">Uncharacterized protein</fullName>
    </submittedName>
</protein>
<name>A0A7M2XVU5_9NOCA</name>
<keyword evidence="1" id="KW-0614">Plasmid</keyword>
<dbReference type="EMBL" id="CP063453">
    <property type="protein sequence ID" value="QOW01957.1"/>
    <property type="molecule type" value="Genomic_DNA"/>
</dbReference>
<proteinExistence type="predicted"/>